<dbReference type="GO" id="GO:0003677">
    <property type="term" value="F:DNA binding"/>
    <property type="evidence" value="ECO:0007669"/>
    <property type="project" value="InterPro"/>
</dbReference>
<evidence type="ECO:0000313" key="8">
    <source>
        <dbReference type="Proteomes" id="UP000236731"/>
    </source>
</evidence>
<evidence type="ECO:0000256" key="4">
    <source>
        <dbReference type="ARBA" id="ARBA00023163"/>
    </source>
</evidence>
<dbReference type="InterPro" id="IPR013249">
    <property type="entry name" value="RNA_pol_sigma70_r4_t2"/>
</dbReference>
<dbReference type="RefSeq" id="WP_103905712.1">
    <property type="nucleotide sequence ID" value="NZ_CP049246.1"/>
</dbReference>
<evidence type="ECO:0000313" key="7">
    <source>
        <dbReference type="EMBL" id="SEF98695.1"/>
    </source>
</evidence>
<organism evidence="7 8">
    <name type="scientific">Sphingobacterium lactis</name>
    <dbReference type="NCBI Taxonomy" id="797291"/>
    <lineage>
        <taxon>Bacteria</taxon>
        <taxon>Pseudomonadati</taxon>
        <taxon>Bacteroidota</taxon>
        <taxon>Sphingobacteriia</taxon>
        <taxon>Sphingobacteriales</taxon>
        <taxon>Sphingobacteriaceae</taxon>
        <taxon>Sphingobacterium</taxon>
    </lineage>
</organism>
<keyword evidence="8" id="KW-1185">Reference proteome</keyword>
<dbReference type="OrthoDB" id="1097528at2"/>
<feature type="domain" description="RNA polymerase sigma factor 70 region 4 type 2" evidence="6">
    <location>
        <begin position="124"/>
        <end position="173"/>
    </location>
</feature>
<dbReference type="Proteomes" id="UP000236731">
    <property type="component" value="Unassembled WGS sequence"/>
</dbReference>
<dbReference type="PANTHER" id="PTHR43133">
    <property type="entry name" value="RNA POLYMERASE ECF-TYPE SIGMA FACTO"/>
    <property type="match status" value="1"/>
</dbReference>
<sequence>MDNFKDRSDEELLQLLKDGNPKAFTAIYNRYWDKLYVVAANKMSDLYQAQELVQEIFLDIWKRRAAITLNSSLNAYLATALKYKIINWRHRKTIEQRYVDHAKVADEQEYSMENYLQFEELKAKLERLVAKLPEKCQLVYKLSRDEGLSQKEIAKQLDITEKTVEAHLTRALKVLRSGLRMILYFFW</sequence>
<evidence type="ECO:0000256" key="1">
    <source>
        <dbReference type="ARBA" id="ARBA00010641"/>
    </source>
</evidence>
<evidence type="ECO:0000256" key="2">
    <source>
        <dbReference type="ARBA" id="ARBA00023015"/>
    </source>
</evidence>
<gene>
    <name evidence="7" type="ORF">SAMN05421877_10448</name>
</gene>
<dbReference type="NCBIfam" id="TIGR02937">
    <property type="entry name" value="sigma70-ECF"/>
    <property type="match status" value="1"/>
</dbReference>
<dbReference type="Pfam" id="PF04542">
    <property type="entry name" value="Sigma70_r2"/>
    <property type="match status" value="1"/>
</dbReference>
<dbReference type="CDD" id="cd06171">
    <property type="entry name" value="Sigma70_r4"/>
    <property type="match status" value="1"/>
</dbReference>
<comment type="similarity">
    <text evidence="1">Belongs to the sigma-70 factor family. ECF subfamily.</text>
</comment>
<feature type="domain" description="RNA polymerase sigma-70 region 2" evidence="5">
    <location>
        <begin position="27"/>
        <end position="92"/>
    </location>
</feature>
<name>A0A1H5WGX6_9SPHI</name>
<keyword evidence="4" id="KW-0804">Transcription</keyword>
<dbReference type="AlphaFoldDB" id="A0A1H5WGX6"/>
<proteinExistence type="inferred from homology"/>
<protein>
    <submittedName>
        <fullName evidence="7">RNA polymerase sigma-70 factor, ECF subfamily</fullName>
    </submittedName>
</protein>
<reference evidence="8" key="1">
    <citation type="submission" date="2016-10" db="EMBL/GenBank/DDBJ databases">
        <authorList>
            <person name="Varghese N."/>
            <person name="Submissions S."/>
        </authorList>
    </citation>
    <scope>NUCLEOTIDE SEQUENCE [LARGE SCALE GENOMIC DNA]</scope>
    <source>
        <strain evidence="8">DSM 22361</strain>
    </source>
</reference>
<keyword evidence="2" id="KW-0805">Transcription regulation</keyword>
<dbReference type="NCBIfam" id="TIGR02985">
    <property type="entry name" value="Sig70_bacteroi1"/>
    <property type="match status" value="1"/>
</dbReference>
<dbReference type="InterPro" id="IPR013325">
    <property type="entry name" value="RNA_pol_sigma_r2"/>
</dbReference>
<dbReference type="Pfam" id="PF08281">
    <property type="entry name" value="Sigma70_r4_2"/>
    <property type="match status" value="1"/>
</dbReference>
<evidence type="ECO:0000256" key="3">
    <source>
        <dbReference type="ARBA" id="ARBA00023082"/>
    </source>
</evidence>
<dbReference type="Gene3D" id="1.10.10.10">
    <property type="entry name" value="Winged helix-like DNA-binding domain superfamily/Winged helix DNA-binding domain"/>
    <property type="match status" value="1"/>
</dbReference>
<dbReference type="GO" id="GO:0016987">
    <property type="term" value="F:sigma factor activity"/>
    <property type="evidence" value="ECO:0007669"/>
    <property type="project" value="UniProtKB-KW"/>
</dbReference>
<evidence type="ECO:0000259" key="6">
    <source>
        <dbReference type="Pfam" id="PF08281"/>
    </source>
</evidence>
<dbReference type="Gene3D" id="1.10.1740.10">
    <property type="match status" value="1"/>
</dbReference>
<evidence type="ECO:0000259" key="5">
    <source>
        <dbReference type="Pfam" id="PF04542"/>
    </source>
</evidence>
<dbReference type="SUPFAM" id="SSF88946">
    <property type="entry name" value="Sigma2 domain of RNA polymerase sigma factors"/>
    <property type="match status" value="1"/>
</dbReference>
<dbReference type="InterPro" id="IPR014284">
    <property type="entry name" value="RNA_pol_sigma-70_dom"/>
</dbReference>
<dbReference type="InterPro" id="IPR007627">
    <property type="entry name" value="RNA_pol_sigma70_r2"/>
</dbReference>
<dbReference type="InterPro" id="IPR014327">
    <property type="entry name" value="RNA_pol_sigma70_bacteroid"/>
</dbReference>
<dbReference type="SUPFAM" id="SSF88659">
    <property type="entry name" value="Sigma3 and sigma4 domains of RNA polymerase sigma factors"/>
    <property type="match status" value="1"/>
</dbReference>
<dbReference type="InterPro" id="IPR039425">
    <property type="entry name" value="RNA_pol_sigma-70-like"/>
</dbReference>
<dbReference type="PANTHER" id="PTHR43133:SF46">
    <property type="entry name" value="RNA POLYMERASE SIGMA-70 FACTOR ECF SUBFAMILY"/>
    <property type="match status" value="1"/>
</dbReference>
<accession>A0A1H5WGX6</accession>
<dbReference type="GO" id="GO:0006352">
    <property type="term" value="P:DNA-templated transcription initiation"/>
    <property type="evidence" value="ECO:0007669"/>
    <property type="project" value="InterPro"/>
</dbReference>
<dbReference type="InterPro" id="IPR013324">
    <property type="entry name" value="RNA_pol_sigma_r3/r4-like"/>
</dbReference>
<dbReference type="InterPro" id="IPR036388">
    <property type="entry name" value="WH-like_DNA-bd_sf"/>
</dbReference>
<dbReference type="EMBL" id="FNUT01000004">
    <property type="protein sequence ID" value="SEF98695.1"/>
    <property type="molecule type" value="Genomic_DNA"/>
</dbReference>
<keyword evidence="3" id="KW-0731">Sigma factor</keyword>